<evidence type="ECO:0008006" key="3">
    <source>
        <dbReference type="Google" id="ProtNLM"/>
    </source>
</evidence>
<dbReference type="Proteomes" id="UP000021369">
    <property type="component" value="Unassembled WGS sequence"/>
</dbReference>
<accession>A0A011VU22</accession>
<reference evidence="1 2" key="1">
    <citation type="submission" date="2013-06" db="EMBL/GenBank/DDBJ databases">
        <title>Rumen cellulosomics: divergent fiber-degrading strategies revealed by comparative genome-wide analysis of six Ruminococcal strains.</title>
        <authorList>
            <person name="Dassa B."/>
            <person name="Borovok I."/>
            <person name="Lamed R."/>
            <person name="Flint H."/>
            <person name="Yeoman C.J."/>
            <person name="White B."/>
            <person name="Bayer E.A."/>
        </authorList>
    </citation>
    <scope>NUCLEOTIDE SEQUENCE [LARGE SCALE GENOMIC DNA]</scope>
    <source>
        <strain evidence="1 2">SY3</strain>
    </source>
</reference>
<organism evidence="1 2">
    <name type="scientific">Ruminococcus albus SY3</name>
    <dbReference type="NCBI Taxonomy" id="1341156"/>
    <lineage>
        <taxon>Bacteria</taxon>
        <taxon>Bacillati</taxon>
        <taxon>Bacillota</taxon>
        <taxon>Clostridia</taxon>
        <taxon>Eubacteriales</taxon>
        <taxon>Oscillospiraceae</taxon>
        <taxon>Ruminococcus</taxon>
    </lineage>
</organism>
<dbReference type="EMBL" id="JEOB01000004">
    <property type="protein sequence ID" value="EXM38098.1"/>
    <property type="molecule type" value="Genomic_DNA"/>
</dbReference>
<dbReference type="Pfam" id="PF02620">
    <property type="entry name" value="YceD"/>
    <property type="match status" value="1"/>
</dbReference>
<sequence length="154" mass="17653">MKIHLKELFDIVGEVKEFDYEISPEQVGEYSSYDFTAPIAVRGMVENRAGVVTLSFSVVFTLSQVCDRCLKEFEREYSYDLSHILVRQLHSGRDDYDEYVVCEDNVLELDELVISDLLLQLPTKILCKEDCKGLCFKCGKDLNDGDCDCPKDPF</sequence>
<dbReference type="AlphaFoldDB" id="A0A011VU22"/>
<name>A0A011VU22_RUMAL</name>
<comment type="caution">
    <text evidence="1">The sequence shown here is derived from an EMBL/GenBank/DDBJ whole genome shotgun (WGS) entry which is preliminary data.</text>
</comment>
<dbReference type="PATRIC" id="fig|1341156.4.peg.3111"/>
<evidence type="ECO:0000313" key="1">
    <source>
        <dbReference type="EMBL" id="EXM38098.1"/>
    </source>
</evidence>
<evidence type="ECO:0000313" key="2">
    <source>
        <dbReference type="Proteomes" id="UP000021369"/>
    </source>
</evidence>
<proteinExistence type="predicted"/>
<dbReference type="OrthoDB" id="9790372at2"/>
<gene>
    <name evidence="1" type="ORF">RASY3_17550</name>
</gene>
<dbReference type="RefSeq" id="WP_037290275.1">
    <property type="nucleotide sequence ID" value="NZ_JEOB01000004.1"/>
</dbReference>
<protein>
    <recommendedName>
        <fullName evidence="3">Nucleic acid-binding protein</fullName>
    </recommendedName>
</protein>
<keyword evidence="2" id="KW-1185">Reference proteome</keyword>
<dbReference type="InterPro" id="IPR003772">
    <property type="entry name" value="YceD"/>
</dbReference>